<keyword evidence="2" id="KW-1185">Reference proteome</keyword>
<protein>
    <submittedName>
        <fullName evidence="1">Uncharacterized protein</fullName>
    </submittedName>
</protein>
<evidence type="ECO:0000313" key="1">
    <source>
        <dbReference type="EMBL" id="SHM07511.1"/>
    </source>
</evidence>
<gene>
    <name evidence="1" type="ORF">SAMN05444266_106275</name>
</gene>
<reference evidence="1 2" key="1">
    <citation type="submission" date="2016-11" db="EMBL/GenBank/DDBJ databases">
        <authorList>
            <person name="Jaros S."/>
            <person name="Januszkiewicz K."/>
            <person name="Wedrychowicz H."/>
        </authorList>
    </citation>
    <scope>NUCLEOTIDE SEQUENCE [LARGE SCALE GENOMIC DNA]</scope>
    <source>
        <strain evidence="1 2">DSM 27406</strain>
    </source>
</reference>
<proteinExistence type="predicted"/>
<organism evidence="1 2">
    <name type="scientific">Chitinophaga jiangningensis</name>
    <dbReference type="NCBI Taxonomy" id="1419482"/>
    <lineage>
        <taxon>Bacteria</taxon>
        <taxon>Pseudomonadati</taxon>
        <taxon>Bacteroidota</taxon>
        <taxon>Chitinophagia</taxon>
        <taxon>Chitinophagales</taxon>
        <taxon>Chitinophagaceae</taxon>
        <taxon>Chitinophaga</taxon>
    </lineage>
</organism>
<dbReference type="STRING" id="1419482.SAMN05444266_106275"/>
<evidence type="ECO:0000313" key="2">
    <source>
        <dbReference type="Proteomes" id="UP000184420"/>
    </source>
</evidence>
<dbReference type="RefSeq" id="WP_073083376.1">
    <property type="nucleotide sequence ID" value="NZ_FRBL01000006.1"/>
</dbReference>
<dbReference type="EMBL" id="FRBL01000006">
    <property type="protein sequence ID" value="SHM07511.1"/>
    <property type="molecule type" value="Genomic_DNA"/>
</dbReference>
<dbReference type="Proteomes" id="UP000184420">
    <property type="component" value="Unassembled WGS sequence"/>
</dbReference>
<accession>A0A1M7FTW5</accession>
<name>A0A1M7FTW5_9BACT</name>
<dbReference type="AlphaFoldDB" id="A0A1M7FTW5"/>
<dbReference type="OrthoDB" id="674574at2"/>
<sequence>MKKLLFTICILFPLLVHSQQRKLVYAYAGYDVNALPEIYNYTPIGIRLTFSDSTTQETTGIANGKLKWNKLTVQSSNGEVNNGILTFNRAQLQKDNYQVQLTVSLPGEAPVHTTLELPHLIGMRFNQYADSLKKNIRFYLNVEGQFSSDRILPLDTNLVRFKASAGQILGQDLLLPAGDTTRFIQVEAWYKLNPEKYLITTIPVKQLPDKD</sequence>